<dbReference type="Proteomes" id="UP001064879">
    <property type="component" value="Chromosome"/>
</dbReference>
<feature type="domain" description="AMP-dependent synthetase/ligase" evidence="3">
    <location>
        <begin position="26"/>
        <end position="424"/>
    </location>
</feature>
<dbReference type="Pfam" id="PF00501">
    <property type="entry name" value="AMP-binding"/>
    <property type="match status" value="1"/>
</dbReference>
<organism evidence="5 6">
    <name type="scientific">Brevibacterium spongiae</name>
    <dbReference type="NCBI Taxonomy" id="2909672"/>
    <lineage>
        <taxon>Bacteria</taxon>
        <taxon>Bacillati</taxon>
        <taxon>Actinomycetota</taxon>
        <taxon>Actinomycetes</taxon>
        <taxon>Micrococcales</taxon>
        <taxon>Brevibacteriaceae</taxon>
        <taxon>Brevibacterium</taxon>
    </lineage>
</organism>
<accession>A0ABY5SPL4</accession>
<dbReference type="EMBL" id="CP093443">
    <property type="protein sequence ID" value="UVI36427.1"/>
    <property type="molecule type" value="Genomic_DNA"/>
</dbReference>
<dbReference type="InterPro" id="IPR000873">
    <property type="entry name" value="AMP-dep_synth/lig_dom"/>
</dbReference>
<evidence type="ECO:0000256" key="2">
    <source>
        <dbReference type="ARBA" id="ARBA00022598"/>
    </source>
</evidence>
<evidence type="ECO:0000313" key="5">
    <source>
        <dbReference type="EMBL" id="UVI36427.1"/>
    </source>
</evidence>
<dbReference type="InterPro" id="IPR042099">
    <property type="entry name" value="ANL_N_sf"/>
</dbReference>
<dbReference type="PANTHER" id="PTHR43201">
    <property type="entry name" value="ACYL-COA SYNTHETASE"/>
    <property type="match status" value="1"/>
</dbReference>
<keyword evidence="6" id="KW-1185">Reference proteome</keyword>
<gene>
    <name evidence="5" type="ORF">L1F31_01820</name>
</gene>
<evidence type="ECO:0000259" key="4">
    <source>
        <dbReference type="Pfam" id="PF13193"/>
    </source>
</evidence>
<dbReference type="InterPro" id="IPR020845">
    <property type="entry name" value="AMP-binding_CS"/>
</dbReference>
<reference evidence="5" key="1">
    <citation type="submission" date="2022-03" db="EMBL/GenBank/DDBJ databases">
        <title>Brevibacterium spongiae sp. nov., isolated from marine sponge.</title>
        <authorList>
            <person name="Li Z."/>
            <person name="Zhang M."/>
        </authorList>
    </citation>
    <scope>NUCLEOTIDE SEQUENCE</scope>
    <source>
        <strain evidence="5">WHS-Z9</strain>
    </source>
</reference>
<dbReference type="Pfam" id="PF13193">
    <property type="entry name" value="AMP-binding_C"/>
    <property type="match status" value="1"/>
</dbReference>
<dbReference type="PANTHER" id="PTHR43201:SF5">
    <property type="entry name" value="MEDIUM-CHAIN ACYL-COA LIGASE ACSF2, MITOCHONDRIAL"/>
    <property type="match status" value="1"/>
</dbReference>
<evidence type="ECO:0000256" key="1">
    <source>
        <dbReference type="ARBA" id="ARBA00006432"/>
    </source>
</evidence>
<evidence type="ECO:0000259" key="3">
    <source>
        <dbReference type="Pfam" id="PF00501"/>
    </source>
</evidence>
<dbReference type="RefSeq" id="WP_265419003.1">
    <property type="nucleotide sequence ID" value="NZ_CP093443.1"/>
</dbReference>
<dbReference type="InterPro" id="IPR045851">
    <property type="entry name" value="AMP-bd_C_sf"/>
</dbReference>
<dbReference type="Gene3D" id="3.40.50.12780">
    <property type="entry name" value="N-terminal domain of ligase-like"/>
    <property type="match status" value="1"/>
</dbReference>
<name>A0ABY5SPL4_9MICO</name>
<protein>
    <submittedName>
        <fullName evidence="5">AMP-binding protein</fullName>
    </submittedName>
</protein>
<dbReference type="InterPro" id="IPR025110">
    <property type="entry name" value="AMP-bd_C"/>
</dbReference>
<keyword evidence="2" id="KW-0436">Ligase</keyword>
<feature type="domain" description="AMP-binding enzyme C-terminal" evidence="4">
    <location>
        <begin position="475"/>
        <end position="552"/>
    </location>
</feature>
<dbReference type="Gene3D" id="3.30.300.30">
    <property type="match status" value="1"/>
</dbReference>
<proteinExistence type="inferred from homology"/>
<dbReference type="PROSITE" id="PS00455">
    <property type="entry name" value="AMP_BINDING"/>
    <property type="match status" value="1"/>
</dbReference>
<evidence type="ECO:0000313" key="6">
    <source>
        <dbReference type="Proteomes" id="UP001064879"/>
    </source>
</evidence>
<sequence>MNLASIQQTLTAEYSPWERLTLADRFDRLVERYADRPLVMTEARDWSYSEVSKASESVAAGLLALGIRRREHVAMIMANYPEYIIIRLALARIGAVAVPLNFGLKADENAYLLRQSDSVCLITMDRYRDQDYLAQLDEIAPGWRSGSQDGLPRLREVVVLPTGTDSEAVPRTYADVVELAASVPPEDVWQRQQESAFPDEVADILFTSGTTSRPKGAMLTHDMLWRSAMSTAYGRGYEDGWRLFVPIPLYHVFGYVEGLLGAMIVGGAIIPQVQFDPAQALRLMAGKQATEALFVPTILLTLLKQPELDSMDMPALRSLFCASAPAPVWLWEKAKDVFGLEEVHTGYGMTEVSAATVETRPGDPVQVVSSRVGAVLPGGPGGLEEFGGANTQYKTVDPMTGEDLPEGAEGELACRGNTVTRGYYAMPIETAEVIDKDGWLRTGDLGRIHPDGLIELTGRSKDLYKLNGENIIPREIEDMLCTHEAVEQAFVVGVPDERSGEIGVAFIVPRAGATVDPEDLRGYVGERLSRHKVPHSVLFLSPEELPTTTSGKVQKFRLRERAVSSLGRSALVEQMTGGGGSRAGQ</sequence>
<comment type="similarity">
    <text evidence="1">Belongs to the ATP-dependent AMP-binding enzyme family.</text>
</comment>
<dbReference type="SUPFAM" id="SSF56801">
    <property type="entry name" value="Acetyl-CoA synthetase-like"/>
    <property type="match status" value="1"/>
</dbReference>